<comment type="caution">
    <text evidence="2">The sequence shown here is derived from an EMBL/GenBank/DDBJ whole genome shotgun (WGS) entry which is preliminary data.</text>
</comment>
<dbReference type="Proteomes" id="UP000807469">
    <property type="component" value="Unassembled WGS sequence"/>
</dbReference>
<feature type="region of interest" description="Disordered" evidence="1">
    <location>
        <begin position="86"/>
        <end position="111"/>
    </location>
</feature>
<evidence type="ECO:0000256" key="1">
    <source>
        <dbReference type="SAM" id="MobiDB-lite"/>
    </source>
</evidence>
<evidence type="ECO:0000313" key="3">
    <source>
        <dbReference type="Proteomes" id="UP000807469"/>
    </source>
</evidence>
<dbReference type="EMBL" id="MU155465">
    <property type="protein sequence ID" value="KAF9473165.1"/>
    <property type="molecule type" value="Genomic_DNA"/>
</dbReference>
<keyword evidence="3" id="KW-1185">Reference proteome</keyword>
<accession>A0A9P5YSY9</accession>
<gene>
    <name evidence="2" type="ORF">BDN70DRAFT_406475</name>
</gene>
<reference evidence="2" key="1">
    <citation type="submission" date="2020-11" db="EMBL/GenBank/DDBJ databases">
        <authorList>
            <consortium name="DOE Joint Genome Institute"/>
            <person name="Ahrendt S."/>
            <person name="Riley R."/>
            <person name="Andreopoulos W."/>
            <person name="Labutti K."/>
            <person name="Pangilinan J."/>
            <person name="Ruiz-Duenas F.J."/>
            <person name="Barrasa J.M."/>
            <person name="Sanchez-Garcia M."/>
            <person name="Camarero S."/>
            <person name="Miyauchi S."/>
            <person name="Serrano A."/>
            <person name="Linde D."/>
            <person name="Babiker R."/>
            <person name="Drula E."/>
            <person name="Ayuso-Fernandez I."/>
            <person name="Pacheco R."/>
            <person name="Padilla G."/>
            <person name="Ferreira P."/>
            <person name="Barriuso J."/>
            <person name="Kellner H."/>
            <person name="Castanera R."/>
            <person name="Alfaro M."/>
            <person name="Ramirez L."/>
            <person name="Pisabarro A.G."/>
            <person name="Kuo A."/>
            <person name="Tritt A."/>
            <person name="Lipzen A."/>
            <person name="He G."/>
            <person name="Yan M."/>
            <person name="Ng V."/>
            <person name="Cullen D."/>
            <person name="Martin F."/>
            <person name="Rosso M.-N."/>
            <person name="Henrissat B."/>
            <person name="Hibbett D."/>
            <person name="Martinez A.T."/>
            <person name="Grigoriev I.V."/>
        </authorList>
    </citation>
    <scope>NUCLEOTIDE SEQUENCE</scope>
    <source>
        <strain evidence="2">CIRM-BRFM 674</strain>
    </source>
</reference>
<name>A0A9P5YSY9_9AGAR</name>
<evidence type="ECO:0000313" key="2">
    <source>
        <dbReference type="EMBL" id="KAF9473165.1"/>
    </source>
</evidence>
<proteinExistence type="predicted"/>
<organism evidence="2 3">
    <name type="scientific">Pholiota conissans</name>
    <dbReference type="NCBI Taxonomy" id="109636"/>
    <lineage>
        <taxon>Eukaryota</taxon>
        <taxon>Fungi</taxon>
        <taxon>Dikarya</taxon>
        <taxon>Basidiomycota</taxon>
        <taxon>Agaricomycotina</taxon>
        <taxon>Agaricomycetes</taxon>
        <taxon>Agaricomycetidae</taxon>
        <taxon>Agaricales</taxon>
        <taxon>Agaricineae</taxon>
        <taxon>Strophariaceae</taxon>
        <taxon>Pholiota</taxon>
    </lineage>
</organism>
<sequence length="111" mass="12186">MLRCSSTCLRLSSCSLAPLIVVVHYNPTSSHCWCLVLSPRNSRCPIAQCHPSLLLPTHPSPGLSSIHIIFTTCSFAISALPSTHAKNYTDDRYGINSDTKAPSPRLYTDDR</sequence>
<dbReference type="AlphaFoldDB" id="A0A9P5YSY9"/>
<protein>
    <submittedName>
        <fullName evidence="2">Uncharacterized protein</fullName>
    </submittedName>
</protein>